<dbReference type="EMBL" id="JBAMIC010000001">
    <property type="protein sequence ID" value="KAK7115498.1"/>
    <property type="molecule type" value="Genomic_DNA"/>
</dbReference>
<dbReference type="PANTHER" id="PTHR46156:SF1">
    <property type="entry name" value="ZINC FINGER CCCH DOMAIN-CONTAINING PROTEIN 3"/>
    <property type="match status" value="1"/>
</dbReference>
<feature type="domain" description="C3H1-type" evidence="12">
    <location>
        <begin position="687"/>
        <end position="714"/>
    </location>
</feature>
<evidence type="ECO:0000256" key="4">
    <source>
        <dbReference type="ARBA" id="ARBA00022833"/>
    </source>
</evidence>
<dbReference type="AlphaFoldDB" id="A0AAN9C258"/>
<dbReference type="FunFam" id="4.10.1000.10:FF:000008">
    <property type="entry name" value="zinc finger CCCH domain-containing protein 3"/>
    <property type="match status" value="1"/>
</dbReference>
<evidence type="ECO:0000256" key="2">
    <source>
        <dbReference type="ARBA" id="ARBA00022737"/>
    </source>
</evidence>
<feature type="domain" description="C3H1-type" evidence="12">
    <location>
        <begin position="606"/>
        <end position="634"/>
    </location>
</feature>
<dbReference type="SUPFAM" id="SSF90229">
    <property type="entry name" value="CCCH zinc finger"/>
    <property type="match status" value="1"/>
</dbReference>
<evidence type="ECO:0000256" key="3">
    <source>
        <dbReference type="ARBA" id="ARBA00022771"/>
    </source>
</evidence>
<feature type="domain" description="C3H1-type" evidence="12">
    <location>
        <begin position="638"/>
        <end position="659"/>
    </location>
</feature>
<dbReference type="GO" id="GO:0003677">
    <property type="term" value="F:DNA binding"/>
    <property type="evidence" value="ECO:0007669"/>
    <property type="project" value="UniProtKB-KW"/>
</dbReference>
<evidence type="ECO:0000256" key="8">
    <source>
        <dbReference type="ARBA" id="ARBA00071600"/>
    </source>
</evidence>
<keyword evidence="3 10" id="KW-0863">Zinc-finger</keyword>
<feature type="region of interest" description="Disordered" evidence="11">
    <location>
        <begin position="1"/>
        <end position="30"/>
    </location>
</feature>
<feature type="zinc finger region" description="C3H1-type" evidence="10">
    <location>
        <begin position="660"/>
        <end position="686"/>
    </location>
</feature>
<dbReference type="SMART" id="SM00356">
    <property type="entry name" value="ZnF_C3H1"/>
    <property type="match status" value="5"/>
</dbReference>
<keyword evidence="5" id="KW-0238">DNA-binding</keyword>
<dbReference type="Gene3D" id="4.10.1000.10">
    <property type="entry name" value="Zinc finger, CCCH-type"/>
    <property type="match status" value="3"/>
</dbReference>
<name>A0AAN9C258_9CAEN</name>
<evidence type="ECO:0000256" key="6">
    <source>
        <dbReference type="ARBA" id="ARBA00057285"/>
    </source>
</evidence>
<sequence>MRKKIGVMLKESPQKSRQLKSSLAAASQQQRTDLLTISVPAAKQGCVPKEGTYAVCRSMPQESQPVTDNGQRPFPNRTSLRWTPQTSPLRTSSSETLLVVGSSPSVRIPHKSSYKVDSSKLKQSETRTSHSSQPHSGQKRNSLVVKKSRFCLRRTPSGATSSTPKEYPPASKLLPVQNSLQSGGAKPFVGRYKLQRLNRGSPKAAISGKNPQGKFTVTSRYKLIKSGSREMPSTQQVSRSFTIPRTASQRAARVIKSKYKIRTVLLPVSPAYHSLPKKQLQYSSNYHKDRSYNSCQPFAWKTKMDKYNNMRYSYVTAQRFPFQSTSTFALAAAIKGQYPFRRNTGGNSAMFFYGGPWSGRKTDYYSSKQWWTNPYQRTSSYQQSHRAKAVAAWKRQQKMNALAAGLPHNHWQTKVFEAKREQQRKRLLLKRLQWMKKYNLTRKRLNRRESSPTKSSLQDSKQENLVMINGILYKSSSRRLTKASSSATKFRASASASAFGSASQTKLSSAVVVRNVKQHKMQTVTVRGISFTMDSRGTKLRRVQSSNEQDKSAAVSRVDVGGTTYIQNKEGILEKISDNQSRSVINRVKQRSIARVAAKFKKDNTKSKKKNCLFYSRFGKCSRGDSCPFLHDPEKIAVCTRFLRGTCKVENCPFSHKVSKEKMPVCAFFLRGVCTRENCPYLHVKVSQGAEICKDFVNGFCPLAEKCQKMHTLTCPHFAKTGVCPEGKKCRLLHRKVNRRQKQRATSPGSTTSDIM</sequence>
<feature type="region of interest" description="Disordered" evidence="11">
    <location>
        <begin position="61"/>
        <end position="177"/>
    </location>
</feature>
<evidence type="ECO:0000256" key="10">
    <source>
        <dbReference type="PROSITE-ProRule" id="PRU00723"/>
    </source>
</evidence>
<feature type="zinc finger region" description="C3H1-type" evidence="10">
    <location>
        <begin position="638"/>
        <end position="659"/>
    </location>
</feature>
<organism evidence="13 14">
    <name type="scientific">Littorina saxatilis</name>
    <dbReference type="NCBI Taxonomy" id="31220"/>
    <lineage>
        <taxon>Eukaryota</taxon>
        <taxon>Metazoa</taxon>
        <taxon>Spiralia</taxon>
        <taxon>Lophotrochozoa</taxon>
        <taxon>Mollusca</taxon>
        <taxon>Gastropoda</taxon>
        <taxon>Caenogastropoda</taxon>
        <taxon>Littorinimorpha</taxon>
        <taxon>Littorinoidea</taxon>
        <taxon>Littorinidae</taxon>
        <taxon>Littorina</taxon>
    </lineage>
</organism>
<evidence type="ECO:0000256" key="5">
    <source>
        <dbReference type="ARBA" id="ARBA00023125"/>
    </source>
</evidence>
<dbReference type="FunFam" id="4.10.1000.10:FF:000022">
    <property type="entry name" value="Zinc finger CCCH domain-containing protein 7"/>
    <property type="match status" value="1"/>
</dbReference>
<protein>
    <recommendedName>
        <fullName evidence="8">Zinc finger CCCH domain-containing protein 3</fullName>
    </recommendedName>
    <alternativeName>
        <fullName evidence="9">Smad-interacting CPSF-like factor</fullName>
    </alternativeName>
</protein>
<accession>A0AAN9C258</accession>
<feature type="domain" description="C3H1-type" evidence="12">
    <location>
        <begin position="660"/>
        <end position="686"/>
    </location>
</feature>
<comment type="function">
    <text evidence="6">Required for the export of polyadenylated mRNAs from the nucleus. Enhances ACVR1B-induced SMAD-dependent transcription. Binds to single-stranded DNA but not to double-stranded DNA in vitro. Involved in RNA cleavage.</text>
</comment>
<dbReference type="Pfam" id="PF14608">
    <property type="entry name" value="zf-CCCH_2"/>
    <property type="match status" value="3"/>
</dbReference>
<evidence type="ECO:0000256" key="1">
    <source>
        <dbReference type="ARBA" id="ARBA00022723"/>
    </source>
</evidence>
<evidence type="ECO:0000313" key="14">
    <source>
        <dbReference type="Proteomes" id="UP001374579"/>
    </source>
</evidence>
<feature type="compositionally biased region" description="Basic and acidic residues" evidence="11">
    <location>
        <begin position="117"/>
        <end position="128"/>
    </location>
</feature>
<feature type="compositionally biased region" description="Polar residues" evidence="11">
    <location>
        <begin position="15"/>
        <end position="30"/>
    </location>
</feature>
<dbReference type="InterPro" id="IPR036855">
    <property type="entry name" value="Znf_CCCH_sf"/>
</dbReference>
<evidence type="ECO:0000256" key="11">
    <source>
        <dbReference type="SAM" id="MobiDB-lite"/>
    </source>
</evidence>
<evidence type="ECO:0000313" key="13">
    <source>
        <dbReference type="EMBL" id="KAK7115498.1"/>
    </source>
</evidence>
<dbReference type="PROSITE" id="PS50103">
    <property type="entry name" value="ZF_C3H1"/>
    <property type="match status" value="5"/>
</dbReference>
<feature type="compositionally biased region" description="Polar residues" evidence="11">
    <location>
        <begin position="61"/>
        <end position="96"/>
    </location>
</feature>
<keyword evidence="4 10" id="KW-0862">Zinc</keyword>
<feature type="zinc finger region" description="C3H1-type" evidence="10">
    <location>
        <begin position="687"/>
        <end position="714"/>
    </location>
</feature>
<proteinExistence type="predicted"/>
<feature type="compositionally biased region" description="Polar residues" evidence="11">
    <location>
        <begin position="129"/>
        <end position="141"/>
    </location>
</feature>
<evidence type="ECO:0000256" key="9">
    <source>
        <dbReference type="ARBA" id="ARBA00079564"/>
    </source>
</evidence>
<dbReference type="Pfam" id="PF00642">
    <property type="entry name" value="zf-CCCH"/>
    <property type="match status" value="1"/>
</dbReference>
<feature type="zinc finger region" description="C3H1-type" evidence="10">
    <location>
        <begin position="606"/>
        <end position="634"/>
    </location>
</feature>
<dbReference type="GO" id="GO:0008270">
    <property type="term" value="F:zinc ion binding"/>
    <property type="evidence" value="ECO:0007669"/>
    <property type="project" value="UniProtKB-KW"/>
</dbReference>
<dbReference type="PANTHER" id="PTHR46156">
    <property type="entry name" value="CCCH ZINGC FINGER"/>
    <property type="match status" value="1"/>
</dbReference>
<evidence type="ECO:0000256" key="7">
    <source>
        <dbReference type="ARBA" id="ARBA00064187"/>
    </source>
</evidence>
<gene>
    <name evidence="13" type="ORF">V1264_001353</name>
</gene>
<dbReference type="Proteomes" id="UP001374579">
    <property type="component" value="Unassembled WGS sequence"/>
</dbReference>
<dbReference type="GO" id="GO:0005634">
    <property type="term" value="C:nucleus"/>
    <property type="evidence" value="ECO:0007669"/>
    <property type="project" value="UniProtKB-ARBA"/>
</dbReference>
<keyword evidence="1 10" id="KW-0479">Metal-binding</keyword>
<comment type="subunit">
    <text evidence="7">Interacts with SMAD1, SMAD3, SMAD4, CPSF2 and CPSF3.</text>
</comment>
<reference evidence="13 14" key="1">
    <citation type="submission" date="2024-02" db="EMBL/GenBank/DDBJ databases">
        <title>Chromosome-scale genome assembly of the rough periwinkle Littorina saxatilis.</title>
        <authorList>
            <person name="De Jode A."/>
            <person name="Faria R."/>
            <person name="Formenti G."/>
            <person name="Sims Y."/>
            <person name="Smith T.P."/>
            <person name="Tracey A."/>
            <person name="Wood J.M.D."/>
            <person name="Zagrodzka Z.B."/>
            <person name="Johannesson K."/>
            <person name="Butlin R.K."/>
            <person name="Leder E.H."/>
        </authorList>
    </citation>
    <scope>NUCLEOTIDE SEQUENCE [LARGE SCALE GENOMIC DNA]</scope>
    <source>
        <strain evidence="13">Snail1</strain>
        <tissue evidence="13">Muscle</tissue>
    </source>
</reference>
<feature type="zinc finger region" description="C3H1-type" evidence="10">
    <location>
        <begin position="715"/>
        <end position="737"/>
    </location>
</feature>
<keyword evidence="2" id="KW-0677">Repeat</keyword>
<dbReference type="InterPro" id="IPR000571">
    <property type="entry name" value="Znf_CCCH"/>
</dbReference>
<comment type="caution">
    <text evidence="13">The sequence shown here is derived from an EMBL/GenBank/DDBJ whole genome shotgun (WGS) entry which is preliminary data.</text>
</comment>
<evidence type="ECO:0000259" key="12">
    <source>
        <dbReference type="PROSITE" id="PS50103"/>
    </source>
</evidence>
<feature type="domain" description="C3H1-type" evidence="12">
    <location>
        <begin position="715"/>
        <end position="737"/>
    </location>
</feature>
<keyword evidence="14" id="KW-1185">Reference proteome</keyword>